<accession>A0A1L3LU92</accession>
<dbReference type="FunFam" id="3.90.850.10:FF:000002">
    <property type="entry name" value="2-hydroxyhepta-2,4-diene-1,7-dioate isomerase"/>
    <property type="match status" value="1"/>
</dbReference>
<dbReference type="InterPro" id="IPR011234">
    <property type="entry name" value="Fumarylacetoacetase-like_C"/>
</dbReference>
<gene>
    <name evidence="4" type="ORF">SAMCFNEI73_pB0459</name>
</gene>
<keyword evidence="4" id="KW-0614">Plasmid</keyword>
<evidence type="ECO:0000313" key="4">
    <source>
        <dbReference type="EMBL" id="APG93655.1"/>
    </source>
</evidence>
<dbReference type="PANTHER" id="PTHR42796">
    <property type="entry name" value="FUMARYLACETOACETATE HYDROLASE DOMAIN-CONTAINING PROTEIN 2A-RELATED"/>
    <property type="match status" value="1"/>
</dbReference>
<dbReference type="Gene3D" id="3.90.850.10">
    <property type="entry name" value="Fumarylacetoacetase-like, C-terminal domain"/>
    <property type="match status" value="1"/>
</dbReference>
<feature type="domain" description="Fumarylacetoacetase-like C-terminal" evidence="3">
    <location>
        <begin position="79"/>
        <end position="294"/>
    </location>
</feature>
<keyword evidence="2" id="KW-0479">Metal-binding</keyword>
<dbReference type="KEGG" id="same:SAMCFNEI73_pB0459"/>
<protein>
    <submittedName>
        <fullName evidence="4">Fumarylacetoacetate hydrolase family protein</fullName>
    </submittedName>
</protein>
<geneLocation type="plasmid" evidence="4 5">
    <name>B</name>
</geneLocation>
<name>A0A1L3LU92_9HYPH</name>
<dbReference type="Pfam" id="PF01557">
    <property type="entry name" value="FAA_hydrolase"/>
    <property type="match status" value="1"/>
</dbReference>
<comment type="similarity">
    <text evidence="1">Belongs to the FAH family.</text>
</comment>
<dbReference type="SUPFAM" id="SSF56529">
    <property type="entry name" value="FAH"/>
    <property type="match status" value="1"/>
</dbReference>
<keyword evidence="5" id="KW-1185">Reference proteome</keyword>
<evidence type="ECO:0000313" key="5">
    <source>
        <dbReference type="Proteomes" id="UP000182306"/>
    </source>
</evidence>
<dbReference type="OrthoDB" id="5197601at2"/>
<proteinExistence type="inferred from homology"/>
<reference evidence="4 5" key="1">
    <citation type="submission" date="2015-10" db="EMBL/GenBank/DDBJ databases">
        <title>Genomic differences between typical nodule nitrogen-fixing rhizobial strains and those coming from bean seeds.</title>
        <authorList>
            <person name="Peralta H."/>
            <person name="Aguilar-Vera A."/>
            <person name="Diaz R."/>
            <person name="Mora Y."/>
            <person name="Martinez-Batallar G."/>
            <person name="Salazar E."/>
            <person name="Vargas-Lagunas C."/>
            <person name="Encarnacion S."/>
            <person name="Girard L."/>
            <person name="Mora J."/>
        </authorList>
    </citation>
    <scope>NUCLEOTIDE SEQUENCE [LARGE SCALE GENOMIC DNA]</scope>
    <source>
        <strain evidence="4 5">CFNEI 73</strain>
        <plasmid evidence="4 5">B</plasmid>
    </source>
</reference>
<dbReference type="GO" id="GO:0046872">
    <property type="term" value="F:metal ion binding"/>
    <property type="evidence" value="ECO:0007669"/>
    <property type="project" value="UniProtKB-KW"/>
</dbReference>
<dbReference type="GO" id="GO:0016853">
    <property type="term" value="F:isomerase activity"/>
    <property type="evidence" value="ECO:0007669"/>
    <property type="project" value="UniProtKB-ARBA"/>
</dbReference>
<dbReference type="GO" id="GO:0016787">
    <property type="term" value="F:hydrolase activity"/>
    <property type="evidence" value="ECO:0007669"/>
    <property type="project" value="UniProtKB-KW"/>
</dbReference>
<organism evidence="4 5">
    <name type="scientific">Sinorhizobium americanum</name>
    <dbReference type="NCBI Taxonomy" id="194963"/>
    <lineage>
        <taxon>Bacteria</taxon>
        <taxon>Pseudomonadati</taxon>
        <taxon>Pseudomonadota</taxon>
        <taxon>Alphaproteobacteria</taxon>
        <taxon>Hyphomicrobiales</taxon>
        <taxon>Rhizobiaceae</taxon>
        <taxon>Sinorhizobium/Ensifer group</taxon>
        <taxon>Sinorhizobium</taxon>
    </lineage>
</organism>
<dbReference type="RefSeq" id="WP_037385300.1">
    <property type="nucleotide sequence ID" value="NZ_CP013109.1"/>
</dbReference>
<dbReference type="AlphaFoldDB" id="A0A1L3LU92"/>
<dbReference type="EMBL" id="CP013109">
    <property type="protein sequence ID" value="APG93655.1"/>
    <property type="molecule type" value="Genomic_DNA"/>
</dbReference>
<dbReference type="InterPro" id="IPR036663">
    <property type="entry name" value="Fumarylacetoacetase_C_sf"/>
</dbReference>
<keyword evidence="4" id="KW-0378">Hydrolase</keyword>
<sequence>MKFVTFQHRGNSAVGVLVDDGSRLVDLTAAGLATDMRDLIENYDQRTAQIEKLVQERASALQLSEVELRAPIPTPRRNIFCVGKNYHEHAAEFGRSGFDAGSIGGTEVPEYPIIFSKPPSSVIGPGATIEWANDPYQSVDYEAELAVIIGRSGRVTENDDPMDFVFGYTIINDVTSRELQKRHKQWLLGKGIDTFAPMGPAIVTREAMGDISSKGIRCHVNDEQRQNARIGDLIFDVPTLIRAIGRSISLVAGDIIATGTPVGVGIGFNPPKYLNPGDRVRVEIDGIGTIENPVG</sequence>
<evidence type="ECO:0000259" key="3">
    <source>
        <dbReference type="Pfam" id="PF01557"/>
    </source>
</evidence>
<evidence type="ECO:0000256" key="2">
    <source>
        <dbReference type="ARBA" id="ARBA00022723"/>
    </source>
</evidence>
<dbReference type="Proteomes" id="UP000182306">
    <property type="component" value="Plasmid B"/>
</dbReference>
<dbReference type="GO" id="GO:0019752">
    <property type="term" value="P:carboxylic acid metabolic process"/>
    <property type="evidence" value="ECO:0007669"/>
    <property type="project" value="UniProtKB-ARBA"/>
</dbReference>
<dbReference type="PANTHER" id="PTHR42796:SF4">
    <property type="entry name" value="FUMARYLACETOACETATE HYDROLASE DOMAIN-CONTAINING PROTEIN 2A"/>
    <property type="match status" value="1"/>
</dbReference>
<evidence type="ECO:0000256" key="1">
    <source>
        <dbReference type="ARBA" id="ARBA00010211"/>
    </source>
</evidence>
<dbReference type="InterPro" id="IPR051121">
    <property type="entry name" value="FAH"/>
</dbReference>